<reference evidence="1" key="2">
    <citation type="journal article" date="2023" name="Science">
        <title>Genomic signatures of disease resistance in endangered staghorn corals.</title>
        <authorList>
            <person name="Vollmer S.V."/>
            <person name="Selwyn J.D."/>
            <person name="Despard B.A."/>
            <person name="Roesel C.L."/>
        </authorList>
    </citation>
    <scope>NUCLEOTIDE SEQUENCE</scope>
    <source>
        <strain evidence="1">K2</strain>
    </source>
</reference>
<evidence type="ECO:0000313" key="2">
    <source>
        <dbReference type="Proteomes" id="UP001249851"/>
    </source>
</evidence>
<dbReference type="EMBL" id="JARQWQ010000005">
    <property type="protein sequence ID" value="KAK2571641.1"/>
    <property type="molecule type" value="Genomic_DNA"/>
</dbReference>
<protein>
    <submittedName>
        <fullName evidence="1">Uncharacterized protein</fullName>
    </submittedName>
</protein>
<keyword evidence="2" id="KW-1185">Reference proteome</keyword>
<comment type="caution">
    <text evidence="1">The sequence shown here is derived from an EMBL/GenBank/DDBJ whole genome shotgun (WGS) entry which is preliminary data.</text>
</comment>
<accession>A0AAD9R2P4</accession>
<reference evidence="1" key="1">
    <citation type="journal article" date="2023" name="G3 (Bethesda)">
        <title>Whole genome assembly and annotation of the endangered Caribbean coral Acropora cervicornis.</title>
        <authorList>
            <person name="Selwyn J.D."/>
            <person name="Vollmer S.V."/>
        </authorList>
    </citation>
    <scope>NUCLEOTIDE SEQUENCE</scope>
    <source>
        <strain evidence="1">K2</strain>
    </source>
</reference>
<name>A0AAD9R2P4_ACRCE</name>
<gene>
    <name evidence="1" type="ORF">P5673_003008</name>
</gene>
<dbReference type="AlphaFoldDB" id="A0AAD9R2P4"/>
<sequence>MRRFNREEKPATFAKAKEILSSSSLFKTASSRAVESDLLDYDIVQENSKHKHRDLIPSWRFYHANMHF</sequence>
<organism evidence="1 2">
    <name type="scientific">Acropora cervicornis</name>
    <name type="common">Staghorn coral</name>
    <dbReference type="NCBI Taxonomy" id="6130"/>
    <lineage>
        <taxon>Eukaryota</taxon>
        <taxon>Metazoa</taxon>
        <taxon>Cnidaria</taxon>
        <taxon>Anthozoa</taxon>
        <taxon>Hexacorallia</taxon>
        <taxon>Scleractinia</taxon>
        <taxon>Astrocoeniina</taxon>
        <taxon>Acroporidae</taxon>
        <taxon>Acropora</taxon>
    </lineage>
</organism>
<dbReference type="Proteomes" id="UP001249851">
    <property type="component" value="Unassembled WGS sequence"/>
</dbReference>
<evidence type="ECO:0000313" key="1">
    <source>
        <dbReference type="EMBL" id="KAK2571641.1"/>
    </source>
</evidence>
<proteinExistence type="predicted"/>